<comment type="subcellular location">
    <subcellularLocation>
        <location evidence="2">Membrane</location>
        <topology evidence="2">Multi-pass membrane protein</topology>
    </subcellularLocation>
</comment>
<evidence type="ECO:0000256" key="1">
    <source>
        <dbReference type="ARBA" id="ARBA00001970"/>
    </source>
</evidence>
<keyword evidence="5" id="KW-0812">Transmembrane</keyword>
<organism evidence="13">
    <name type="scientific">Cyprideis torosa</name>
    <dbReference type="NCBI Taxonomy" id="163714"/>
    <lineage>
        <taxon>Eukaryota</taxon>
        <taxon>Metazoa</taxon>
        <taxon>Ecdysozoa</taxon>
        <taxon>Arthropoda</taxon>
        <taxon>Crustacea</taxon>
        <taxon>Oligostraca</taxon>
        <taxon>Ostracoda</taxon>
        <taxon>Podocopa</taxon>
        <taxon>Podocopida</taxon>
        <taxon>Cytherocopina</taxon>
        <taxon>Cytheroidea</taxon>
        <taxon>Cytherideidae</taxon>
        <taxon>Cyprideis</taxon>
    </lineage>
</organism>
<dbReference type="EC" id="7.2.1.3" evidence="11"/>
<evidence type="ECO:0000256" key="11">
    <source>
        <dbReference type="ARBA" id="ARBA00024225"/>
    </source>
</evidence>
<evidence type="ECO:0000256" key="3">
    <source>
        <dbReference type="ARBA" id="ARBA00022448"/>
    </source>
</evidence>
<dbReference type="PANTHER" id="PTHR15422">
    <property type="entry name" value="OS05G0565100 PROTEIN"/>
    <property type="match status" value="1"/>
</dbReference>
<dbReference type="Pfam" id="PF03188">
    <property type="entry name" value="Cytochrom_B561"/>
    <property type="match status" value="1"/>
</dbReference>
<dbReference type="PANTHER" id="PTHR15422:SF24">
    <property type="entry name" value="DOMON RELATED DOMAIN-CONTAINING PROTEIN"/>
    <property type="match status" value="1"/>
</dbReference>
<dbReference type="GO" id="GO:0046872">
    <property type="term" value="F:metal ion binding"/>
    <property type="evidence" value="ECO:0007669"/>
    <property type="project" value="UniProtKB-KW"/>
</dbReference>
<keyword evidence="3" id="KW-0813">Transport</keyword>
<dbReference type="PROSITE" id="PS51257">
    <property type="entry name" value="PROKAR_LIPOPROTEIN"/>
    <property type="match status" value="1"/>
</dbReference>
<evidence type="ECO:0000256" key="7">
    <source>
        <dbReference type="ARBA" id="ARBA00022982"/>
    </source>
</evidence>
<protein>
    <recommendedName>
        <fullName evidence="11">ascorbate ferrireductase (transmembrane)</fullName>
        <ecNumber evidence="11">7.2.1.3</ecNumber>
    </recommendedName>
</protein>
<comment type="cofactor">
    <cofactor evidence="1">
        <name>heme b</name>
        <dbReference type="ChEBI" id="CHEBI:60344"/>
    </cofactor>
</comment>
<evidence type="ECO:0000259" key="12">
    <source>
        <dbReference type="PROSITE" id="PS50939"/>
    </source>
</evidence>
<dbReference type="InterPro" id="IPR006593">
    <property type="entry name" value="Cyt_b561/ferric_Rdtase_TM"/>
</dbReference>
<evidence type="ECO:0000256" key="8">
    <source>
        <dbReference type="ARBA" id="ARBA00022989"/>
    </source>
</evidence>
<evidence type="ECO:0000313" key="13">
    <source>
        <dbReference type="EMBL" id="CAD7229991.1"/>
    </source>
</evidence>
<dbReference type="SMART" id="SM00665">
    <property type="entry name" value="B561"/>
    <property type="match status" value="1"/>
</dbReference>
<keyword evidence="7" id="KW-0249">Electron transport</keyword>
<evidence type="ECO:0000256" key="2">
    <source>
        <dbReference type="ARBA" id="ARBA00004141"/>
    </source>
</evidence>
<name>A0A7R8ZN52_9CRUS</name>
<dbReference type="GO" id="GO:0016020">
    <property type="term" value="C:membrane"/>
    <property type="evidence" value="ECO:0007669"/>
    <property type="project" value="UniProtKB-SubCell"/>
</dbReference>
<dbReference type="PROSITE" id="PS50939">
    <property type="entry name" value="CYTOCHROME_B561"/>
    <property type="match status" value="1"/>
</dbReference>
<accession>A0A7R8ZN52</accession>
<keyword evidence="10" id="KW-0472">Membrane</keyword>
<dbReference type="GO" id="GO:0140575">
    <property type="term" value="F:transmembrane monodehydroascorbate reductase activity"/>
    <property type="evidence" value="ECO:0007669"/>
    <property type="project" value="InterPro"/>
</dbReference>
<dbReference type="CDD" id="cd08760">
    <property type="entry name" value="Cyt_b561_FRRS1_like"/>
    <property type="match status" value="1"/>
</dbReference>
<dbReference type="InterPro" id="IPR045150">
    <property type="entry name" value="CYB561D1/2"/>
</dbReference>
<evidence type="ECO:0000256" key="6">
    <source>
        <dbReference type="ARBA" id="ARBA00022723"/>
    </source>
</evidence>
<evidence type="ECO:0000256" key="5">
    <source>
        <dbReference type="ARBA" id="ARBA00022692"/>
    </source>
</evidence>
<dbReference type="GO" id="GO:0020037">
    <property type="term" value="F:heme binding"/>
    <property type="evidence" value="ECO:0007669"/>
    <property type="project" value="TreeGrafter"/>
</dbReference>
<evidence type="ECO:0000256" key="9">
    <source>
        <dbReference type="ARBA" id="ARBA00023004"/>
    </source>
</evidence>
<proteinExistence type="predicted"/>
<keyword evidence="4" id="KW-0349">Heme</keyword>
<feature type="domain" description="Cytochrome b561" evidence="12">
    <location>
        <begin position="1"/>
        <end position="174"/>
    </location>
</feature>
<dbReference type="EMBL" id="OB662396">
    <property type="protein sequence ID" value="CAD7229991.1"/>
    <property type="molecule type" value="Genomic_DNA"/>
</dbReference>
<gene>
    <name evidence="13" type="ORF">CTOB1V02_LOCUS7855</name>
</gene>
<evidence type="ECO:0000256" key="10">
    <source>
        <dbReference type="ARBA" id="ARBA00023136"/>
    </source>
</evidence>
<dbReference type="Gene3D" id="1.20.120.1770">
    <property type="match status" value="1"/>
</dbReference>
<keyword evidence="6" id="KW-0479">Metal-binding</keyword>
<keyword evidence="9" id="KW-0408">Iron</keyword>
<dbReference type="OrthoDB" id="6372137at2759"/>
<sequence length="269" mass="30093">MLFIRRLHGAFMVAAWIGAASCGILLARYFKKTWVGSQCCGKDLWFVFHRFFMVLTWVLTVAGVVLMLVELKGLSAIPIDKNPHALLGGISTILCFLNPFMALCRPAPDAKSRPIFNWSHWFVGNAAQILGIVAIFYAIELPKASLPTWMNWVVVAFVAFHVLAHLALSLHEKYVSRPTVGPLEGLAGAGLGMFSSSREQRQHEMYAMREIGMSNSPMYMEGKLEPKGGSFRRTMLGLYLVINWLFTAVLVVIVVLAPIEDYLKNWSLK</sequence>
<dbReference type="AlphaFoldDB" id="A0A7R8ZN52"/>
<reference evidence="13" key="1">
    <citation type="submission" date="2020-11" db="EMBL/GenBank/DDBJ databases">
        <authorList>
            <person name="Tran Van P."/>
        </authorList>
    </citation>
    <scope>NUCLEOTIDE SEQUENCE</scope>
</reference>
<dbReference type="GO" id="GO:0140571">
    <property type="term" value="F:transmembrane ascorbate ferrireductase activity"/>
    <property type="evidence" value="ECO:0007669"/>
    <property type="project" value="UniProtKB-EC"/>
</dbReference>
<keyword evidence="8" id="KW-1133">Transmembrane helix</keyword>
<evidence type="ECO:0000256" key="4">
    <source>
        <dbReference type="ARBA" id="ARBA00022617"/>
    </source>
</evidence>